<organism evidence="2 3">
    <name type="scientific">Pseudomonas zhanjiangensis</name>
    <dbReference type="NCBI Taxonomy" id="3239015"/>
    <lineage>
        <taxon>Bacteria</taxon>
        <taxon>Pseudomonadati</taxon>
        <taxon>Pseudomonadota</taxon>
        <taxon>Gammaproteobacteria</taxon>
        <taxon>Pseudomonadales</taxon>
        <taxon>Pseudomonadaceae</taxon>
        <taxon>Pseudomonas</taxon>
    </lineage>
</organism>
<reference evidence="2 3" key="1">
    <citation type="submission" date="2024-07" db="EMBL/GenBank/DDBJ databases">
        <authorList>
            <person name="Li M."/>
        </authorList>
    </citation>
    <scope>NUCLEOTIDE SEQUENCE [LARGE SCALE GENOMIC DNA]</scope>
    <source>
        <strain evidence="2 3">25A3E</strain>
    </source>
</reference>
<feature type="signal peptide" evidence="1">
    <location>
        <begin position="1"/>
        <end position="22"/>
    </location>
</feature>
<sequence>MKRYPLLVGALLTSLLPAAGLAKDKAPFTDSFPLAQCALSSVGSNPYFPLQPGRMARFNNFRCVAEGDCDEAEELVISVLEETREVTLLLDGVETTVATRIVEEVEMVDGQLAEISRNYFAECAATQDVYYFGEEVDLYEDGQLVGHEGEWLAGVDAARPGIIMPGGAFLLGARYFQEVAPGVALDRATHVASGLAVAVPAGAMENCVEVEETTPLDKKAVSTKRYCPGTGLVFDDGLELEFVSEP</sequence>
<feature type="chain" id="PRO_5046161520" evidence="1">
    <location>
        <begin position="23"/>
        <end position="246"/>
    </location>
</feature>
<name>A0ABV3YRX1_9PSED</name>
<keyword evidence="3" id="KW-1185">Reference proteome</keyword>
<dbReference type="Proteomes" id="UP001560296">
    <property type="component" value="Unassembled WGS sequence"/>
</dbReference>
<protein>
    <submittedName>
        <fullName evidence="2">Uncharacterized protein</fullName>
    </submittedName>
</protein>
<dbReference type="EMBL" id="JBFTEG010000003">
    <property type="protein sequence ID" value="MEX6501528.1"/>
    <property type="molecule type" value="Genomic_DNA"/>
</dbReference>
<comment type="caution">
    <text evidence="2">The sequence shown here is derived from an EMBL/GenBank/DDBJ whole genome shotgun (WGS) entry which is preliminary data.</text>
</comment>
<dbReference type="RefSeq" id="WP_369286502.1">
    <property type="nucleotide sequence ID" value="NZ_JBFTEG010000003.1"/>
</dbReference>
<proteinExistence type="predicted"/>
<gene>
    <name evidence="2" type="ORF">AB5S05_05585</name>
</gene>
<evidence type="ECO:0000313" key="3">
    <source>
        <dbReference type="Proteomes" id="UP001560296"/>
    </source>
</evidence>
<accession>A0ABV3YRX1</accession>
<evidence type="ECO:0000256" key="1">
    <source>
        <dbReference type="SAM" id="SignalP"/>
    </source>
</evidence>
<evidence type="ECO:0000313" key="2">
    <source>
        <dbReference type="EMBL" id="MEX6501528.1"/>
    </source>
</evidence>
<keyword evidence="1" id="KW-0732">Signal</keyword>